<keyword evidence="3" id="KW-0862">Zinc</keyword>
<dbReference type="InterPro" id="IPR007527">
    <property type="entry name" value="Znf_SWIM"/>
</dbReference>
<keyword evidence="2 4" id="KW-0863">Zinc-finger</keyword>
<dbReference type="PANTHER" id="PTHR31973:SF187">
    <property type="entry name" value="MUTATOR TRANSPOSASE MUDRA PROTEIN"/>
    <property type="match status" value="1"/>
</dbReference>
<dbReference type="PROSITE" id="PS50966">
    <property type="entry name" value="ZF_SWIM"/>
    <property type="match status" value="1"/>
</dbReference>
<name>A0A699H2P7_TANCI</name>
<protein>
    <submittedName>
        <fullName evidence="7">Multidrug resistance-associated protein 5</fullName>
    </submittedName>
</protein>
<dbReference type="GO" id="GO:0008270">
    <property type="term" value="F:zinc ion binding"/>
    <property type="evidence" value="ECO:0007669"/>
    <property type="project" value="UniProtKB-KW"/>
</dbReference>
<organism evidence="7">
    <name type="scientific">Tanacetum cinerariifolium</name>
    <name type="common">Dalmatian daisy</name>
    <name type="synonym">Chrysanthemum cinerariifolium</name>
    <dbReference type="NCBI Taxonomy" id="118510"/>
    <lineage>
        <taxon>Eukaryota</taxon>
        <taxon>Viridiplantae</taxon>
        <taxon>Streptophyta</taxon>
        <taxon>Embryophyta</taxon>
        <taxon>Tracheophyta</taxon>
        <taxon>Spermatophyta</taxon>
        <taxon>Magnoliopsida</taxon>
        <taxon>eudicotyledons</taxon>
        <taxon>Gunneridae</taxon>
        <taxon>Pentapetalae</taxon>
        <taxon>asterids</taxon>
        <taxon>campanulids</taxon>
        <taxon>Asterales</taxon>
        <taxon>Asteraceae</taxon>
        <taxon>Asteroideae</taxon>
        <taxon>Anthemideae</taxon>
        <taxon>Anthemidinae</taxon>
        <taxon>Tanacetum</taxon>
    </lineage>
</organism>
<evidence type="ECO:0000256" key="4">
    <source>
        <dbReference type="PROSITE-ProRule" id="PRU00325"/>
    </source>
</evidence>
<gene>
    <name evidence="7" type="ORF">Tci_285055</name>
</gene>
<dbReference type="PANTHER" id="PTHR31973">
    <property type="entry name" value="POLYPROTEIN, PUTATIVE-RELATED"/>
    <property type="match status" value="1"/>
</dbReference>
<dbReference type="EMBL" id="BKCJ010091120">
    <property type="protein sequence ID" value="GEX13080.1"/>
    <property type="molecule type" value="Genomic_DNA"/>
</dbReference>
<evidence type="ECO:0000256" key="5">
    <source>
        <dbReference type="SAM" id="MobiDB-lite"/>
    </source>
</evidence>
<evidence type="ECO:0000256" key="2">
    <source>
        <dbReference type="ARBA" id="ARBA00022771"/>
    </source>
</evidence>
<feature type="region of interest" description="Disordered" evidence="5">
    <location>
        <begin position="128"/>
        <end position="177"/>
    </location>
</feature>
<feature type="domain" description="SWIM-type" evidence="6">
    <location>
        <begin position="52"/>
        <end position="93"/>
    </location>
</feature>
<sequence>MSQHQKEIGMPKRTTNVFSPSMLLVLDKLFRLKIISNNCMFWHVIPVGRNLFEVRLGSEGFTVNEEKRTCSCTMWQLSGIPCVHATKVIFLINMVHESYVPVWFETDMYFVAYYNFVKLVTGLVRDEGAGGSRGGASVFRGKEGDGWSRGGAGGSRGGAFGSRGGASGSRGSADVFR</sequence>
<reference evidence="7" key="1">
    <citation type="journal article" date="2019" name="Sci. Rep.">
        <title>Draft genome of Tanacetum cinerariifolium, the natural source of mosquito coil.</title>
        <authorList>
            <person name="Yamashiro T."/>
            <person name="Shiraishi A."/>
            <person name="Satake H."/>
            <person name="Nakayama K."/>
        </authorList>
    </citation>
    <scope>NUCLEOTIDE SEQUENCE</scope>
</reference>
<keyword evidence="1" id="KW-0479">Metal-binding</keyword>
<evidence type="ECO:0000256" key="3">
    <source>
        <dbReference type="ARBA" id="ARBA00022833"/>
    </source>
</evidence>
<evidence type="ECO:0000256" key="1">
    <source>
        <dbReference type="ARBA" id="ARBA00022723"/>
    </source>
</evidence>
<dbReference type="InterPro" id="IPR006564">
    <property type="entry name" value="Znf_PMZ"/>
</dbReference>
<evidence type="ECO:0000259" key="6">
    <source>
        <dbReference type="PROSITE" id="PS50966"/>
    </source>
</evidence>
<dbReference type="SMART" id="SM00575">
    <property type="entry name" value="ZnF_PMZ"/>
    <property type="match status" value="1"/>
</dbReference>
<dbReference type="Pfam" id="PF04434">
    <property type="entry name" value="SWIM"/>
    <property type="match status" value="1"/>
</dbReference>
<dbReference type="AlphaFoldDB" id="A0A699H2P7"/>
<accession>A0A699H2P7</accession>
<feature type="compositionally biased region" description="Gly residues" evidence="5">
    <location>
        <begin position="147"/>
        <end position="168"/>
    </location>
</feature>
<proteinExistence type="predicted"/>
<comment type="caution">
    <text evidence="7">The sequence shown here is derived from an EMBL/GenBank/DDBJ whole genome shotgun (WGS) entry which is preliminary data.</text>
</comment>
<evidence type="ECO:0000313" key="7">
    <source>
        <dbReference type="EMBL" id="GEX13080.1"/>
    </source>
</evidence>